<keyword evidence="5" id="KW-0547">Nucleotide-binding</keyword>
<comment type="caution">
    <text evidence="11">The sequence shown here is derived from an EMBL/GenBank/DDBJ whole genome shotgun (WGS) entry which is preliminary data.</text>
</comment>
<reference evidence="11" key="2">
    <citation type="submission" date="2020-09" db="EMBL/GenBank/DDBJ databases">
        <authorList>
            <person name="Sun Q."/>
            <person name="Kim S."/>
        </authorList>
    </citation>
    <scope>NUCLEOTIDE SEQUENCE</scope>
    <source>
        <strain evidence="11">KCTC 23224</strain>
    </source>
</reference>
<evidence type="ECO:0000256" key="1">
    <source>
        <dbReference type="ARBA" id="ARBA00000085"/>
    </source>
</evidence>
<dbReference type="InterPro" id="IPR005467">
    <property type="entry name" value="His_kinase_dom"/>
</dbReference>
<dbReference type="EC" id="2.7.13.3" evidence="2"/>
<dbReference type="SUPFAM" id="SSF48452">
    <property type="entry name" value="TPR-like"/>
    <property type="match status" value="2"/>
</dbReference>
<keyword evidence="7" id="KW-0067">ATP-binding</keyword>
<dbReference type="PRINTS" id="PR00344">
    <property type="entry name" value="BCTRLSENSOR"/>
</dbReference>
<dbReference type="PANTHER" id="PTHR42878">
    <property type="entry name" value="TWO-COMPONENT HISTIDINE KINASE"/>
    <property type="match status" value="1"/>
</dbReference>
<keyword evidence="8" id="KW-0902">Two-component regulatory system</keyword>
<dbReference type="Proteomes" id="UP000642809">
    <property type="component" value="Unassembled WGS sequence"/>
</dbReference>
<keyword evidence="3" id="KW-0597">Phosphoprotein</keyword>
<comment type="catalytic activity">
    <reaction evidence="1">
        <text>ATP + protein L-histidine = ADP + protein N-phospho-L-histidine.</text>
        <dbReference type="EC" id="2.7.13.3"/>
    </reaction>
</comment>
<feature type="transmembrane region" description="Helical" evidence="9">
    <location>
        <begin position="389"/>
        <end position="409"/>
    </location>
</feature>
<dbReference type="GO" id="GO:0005524">
    <property type="term" value="F:ATP binding"/>
    <property type="evidence" value="ECO:0007669"/>
    <property type="project" value="UniProtKB-KW"/>
</dbReference>
<dbReference type="InterPro" id="IPR050351">
    <property type="entry name" value="BphY/WalK/GraS-like"/>
</dbReference>
<accession>A0A8J3G6K2</accession>
<dbReference type="InterPro" id="IPR036097">
    <property type="entry name" value="HisK_dim/P_sf"/>
</dbReference>
<dbReference type="PANTHER" id="PTHR42878:SF7">
    <property type="entry name" value="SENSOR HISTIDINE KINASE GLRK"/>
    <property type="match status" value="1"/>
</dbReference>
<dbReference type="GO" id="GO:0007234">
    <property type="term" value="P:osmosensory signaling via phosphorelay pathway"/>
    <property type="evidence" value="ECO:0007669"/>
    <property type="project" value="TreeGrafter"/>
</dbReference>
<evidence type="ECO:0000256" key="8">
    <source>
        <dbReference type="ARBA" id="ARBA00023012"/>
    </source>
</evidence>
<evidence type="ECO:0000313" key="12">
    <source>
        <dbReference type="Proteomes" id="UP000642809"/>
    </source>
</evidence>
<dbReference type="SUPFAM" id="SSF55874">
    <property type="entry name" value="ATPase domain of HSP90 chaperone/DNA topoisomerase II/histidine kinase"/>
    <property type="match status" value="1"/>
</dbReference>
<gene>
    <name evidence="11" type="ORF">GCM10008106_31920</name>
</gene>
<dbReference type="SMART" id="SM00028">
    <property type="entry name" value="TPR"/>
    <property type="match status" value="3"/>
</dbReference>
<dbReference type="SMART" id="SM00387">
    <property type="entry name" value="HATPase_c"/>
    <property type="match status" value="1"/>
</dbReference>
<dbReference type="PROSITE" id="PS50109">
    <property type="entry name" value="HIS_KIN"/>
    <property type="match status" value="1"/>
</dbReference>
<evidence type="ECO:0000256" key="2">
    <source>
        <dbReference type="ARBA" id="ARBA00012438"/>
    </source>
</evidence>
<dbReference type="Gene3D" id="3.30.565.10">
    <property type="entry name" value="Histidine kinase-like ATPase, C-terminal domain"/>
    <property type="match status" value="1"/>
</dbReference>
<dbReference type="RefSeq" id="WP_189585006.1">
    <property type="nucleotide sequence ID" value="NZ_BMYF01000022.1"/>
</dbReference>
<evidence type="ECO:0000256" key="9">
    <source>
        <dbReference type="SAM" id="Phobius"/>
    </source>
</evidence>
<protein>
    <recommendedName>
        <fullName evidence="2">histidine kinase</fullName>
        <ecNumber evidence="2">2.7.13.3</ecNumber>
    </recommendedName>
</protein>
<proteinExistence type="predicted"/>
<keyword evidence="4" id="KW-0808">Transferase</keyword>
<evidence type="ECO:0000256" key="4">
    <source>
        <dbReference type="ARBA" id="ARBA00022679"/>
    </source>
</evidence>
<dbReference type="Gene3D" id="1.25.40.10">
    <property type="entry name" value="Tetratricopeptide repeat domain"/>
    <property type="match status" value="2"/>
</dbReference>
<dbReference type="GO" id="GO:0000155">
    <property type="term" value="F:phosphorelay sensor kinase activity"/>
    <property type="evidence" value="ECO:0007669"/>
    <property type="project" value="InterPro"/>
</dbReference>
<keyword evidence="9" id="KW-1133">Transmembrane helix</keyword>
<name>A0A8J3G6K2_9BACT</name>
<evidence type="ECO:0000256" key="5">
    <source>
        <dbReference type="ARBA" id="ARBA00022741"/>
    </source>
</evidence>
<dbReference type="InterPro" id="IPR011990">
    <property type="entry name" value="TPR-like_helical_dom_sf"/>
</dbReference>
<dbReference type="InterPro" id="IPR019734">
    <property type="entry name" value="TPR_rpt"/>
</dbReference>
<evidence type="ECO:0000256" key="7">
    <source>
        <dbReference type="ARBA" id="ARBA00022840"/>
    </source>
</evidence>
<dbReference type="EMBL" id="BMYF01000022">
    <property type="protein sequence ID" value="GHB48693.1"/>
    <property type="molecule type" value="Genomic_DNA"/>
</dbReference>
<reference evidence="11" key="1">
    <citation type="journal article" date="2014" name="Int. J. Syst. Evol. Microbiol.">
        <title>Complete genome sequence of Corynebacterium casei LMG S-19264T (=DSM 44701T), isolated from a smear-ripened cheese.</title>
        <authorList>
            <consortium name="US DOE Joint Genome Institute (JGI-PGF)"/>
            <person name="Walter F."/>
            <person name="Albersmeier A."/>
            <person name="Kalinowski J."/>
            <person name="Ruckert C."/>
        </authorList>
    </citation>
    <scope>NUCLEOTIDE SEQUENCE</scope>
    <source>
        <strain evidence="11">KCTC 23224</strain>
    </source>
</reference>
<dbReference type="CDD" id="cd00082">
    <property type="entry name" value="HisKA"/>
    <property type="match status" value="1"/>
</dbReference>
<keyword evidence="9" id="KW-0472">Membrane</keyword>
<dbReference type="SMART" id="SM00388">
    <property type="entry name" value="HisKA"/>
    <property type="match status" value="1"/>
</dbReference>
<feature type="domain" description="Histidine kinase" evidence="10">
    <location>
        <begin position="449"/>
        <end position="667"/>
    </location>
</feature>
<keyword evidence="12" id="KW-1185">Reference proteome</keyword>
<dbReference type="InterPro" id="IPR004358">
    <property type="entry name" value="Sig_transdc_His_kin-like_C"/>
</dbReference>
<organism evidence="11 12">
    <name type="scientific">Mongoliitalea lutea</name>
    <dbReference type="NCBI Taxonomy" id="849756"/>
    <lineage>
        <taxon>Bacteria</taxon>
        <taxon>Pseudomonadati</taxon>
        <taxon>Bacteroidota</taxon>
        <taxon>Cytophagia</taxon>
        <taxon>Cytophagales</taxon>
        <taxon>Cyclobacteriaceae</taxon>
        <taxon>Mongoliitalea</taxon>
    </lineage>
</organism>
<dbReference type="Pfam" id="PF02518">
    <property type="entry name" value="HATPase_c"/>
    <property type="match status" value="1"/>
</dbReference>
<dbReference type="AlphaFoldDB" id="A0A8J3G6K2"/>
<dbReference type="InterPro" id="IPR036890">
    <property type="entry name" value="HATPase_C_sf"/>
</dbReference>
<dbReference type="Gene3D" id="1.10.287.130">
    <property type="match status" value="1"/>
</dbReference>
<sequence length="667" mass="76034">MKPLIFKFFTGFLFFLISILFLFSETQAKQLVLPDSLKQIFYNEKKLDRRFELINDHASNELNASLSSSIALYGIFLADSIKDKKRLARAHEIYGISLNKKGDYTSGIENLGQALQLFEQLNLLDDVAKVKRTMGETFRASKNYELAMTYLNQSLFYFSNNPDPVMLARIYNRIAATLLELWYIKDGSIFGSFLSSNPKISYGAKLALDPDLKVKDDSLTNTIQASKFYASNTKRYDLIISTNIIEGSYLVSTKQYEKAIALFEETVQLIERERLFEDLALIYLNWSRVYSIGYLEEPEKAIELSKKALEIAIKQDIPVYIFMANNTIHSNYAFIGDYESAYNYLKQQVPLIQEYGEKDLLTQLKTLEFQYELQESERELQIKQEQVRIIVSGIAIVVVFSSIFIYLLYRNNNKQRELLAVLSKKNLIISEQNHELEQINAEKDRFFAILAHDLKGPIKAVSASLYLINDDLKSGNIESAMIMTSAVSSAAQRASDLLSNLIEWAKSQRGKVHVNPKPLDLTMDLQDILRLFEENLKTKDLHVINELRDPIPIKTDKDILDTVLRNILSNAIKFSHKGGTIHIRATQEDEELVLSIIDEGIGMDQEMLKNIFKLDAYNSRPGTAGEVSSGLGLILCKDFLVYLNGEIKIESEENKGTKVSIILPLHT</sequence>
<keyword evidence="6" id="KW-0418">Kinase</keyword>
<dbReference type="SUPFAM" id="SSF47384">
    <property type="entry name" value="Homodimeric domain of signal transducing histidine kinase"/>
    <property type="match status" value="1"/>
</dbReference>
<evidence type="ECO:0000313" key="11">
    <source>
        <dbReference type="EMBL" id="GHB48693.1"/>
    </source>
</evidence>
<dbReference type="InterPro" id="IPR003661">
    <property type="entry name" value="HisK_dim/P_dom"/>
</dbReference>
<evidence type="ECO:0000256" key="3">
    <source>
        <dbReference type="ARBA" id="ARBA00022553"/>
    </source>
</evidence>
<dbReference type="InterPro" id="IPR003594">
    <property type="entry name" value="HATPase_dom"/>
</dbReference>
<dbReference type="GO" id="GO:0030295">
    <property type="term" value="F:protein kinase activator activity"/>
    <property type="evidence" value="ECO:0007669"/>
    <property type="project" value="TreeGrafter"/>
</dbReference>
<evidence type="ECO:0000259" key="10">
    <source>
        <dbReference type="PROSITE" id="PS50109"/>
    </source>
</evidence>
<dbReference type="GO" id="GO:0000156">
    <property type="term" value="F:phosphorelay response regulator activity"/>
    <property type="evidence" value="ECO:0007669"/>
    <property type="project" value="TreeGrafter"/>
</dbReference>
<evidence type="ECO:0000256" key="6">
    <source>
        <dbReference type="ARBA" id="ARBA00022777"/>
    </source>
</evidence>
<keyword evidence="9" id="KW-0812">Transmembrane</keyword>